<dbReference type="HOGENOM" id="CLU_049717_1_0_11"/>
<feature type="domain" description="NAD-dependent epimerase/dehydratase" evidence="1">
    <location>
        <begin position="5"/>
        <end position="210"/>
    </location>
</feature>
<dbReference type="Pfam" id="PF01370">
    <property type="entry name" value="Epimerase"/>
    <property type="match status" value="1"/>
</dbReference>
<evidence type="ECO:0000259" key="1">
    <source>
        <dbReference type="Pfam" id="PF01370"/>
    </source>
</evidence>
<dbReference type="InterPro" id="IPR036291">
    <property type="entry name" value="NAD(P)-bd_dom_sf"/>
</dbReference>
<accession>L1M8P8</accession>
<dbReference type="AlphaFoldDB" id="L1M8P8"/>
<gene>
    <name evidence="2" type="ORF">HMPREF9997_02746</name>
</gene>
<dbReference type="STRING" id="1035195.HMPREF9997_02746"/>
<dbReference type="SUPFAM" id="SSF51735">
    <property type="entry name" value="NAD(P)-binding Rossmann-fold domains"/>
    <property type="match status" value="1"/>
</dbReference>
<dbReference type="Gene3D" id="3.40.50.720">
    <property type="entry name" value="NAD(P)-binding Rossmann-like Domain"/>
    <property type="match status" value="1"/>
</dbReference>
<dbReference type="InterPro" id="IPR001509">
    <property type="entry name" value="Epimerase_deHydtase"/>
</dbReference>
<protein>
    <submittedName>
        <fullName evidence="2">NAD dependent epimerase/dehydratase family protein</fullName>
    </submittedName>
</protein>
<dbReference type="Proteomes" id="UP000010445">
    <property type="component" value="Unassembled WGS sequence"/>
</dbReference>
<dbReference type="OrthoDB" id="8205493at2"/>
<sequence length="295" mass="32001">MARHLIIGAGPIGRATTTALQKRGHTVTIATRSGTRYGSAESVTLDATDTPALTRAAAGCDSIIVCTNPPYHQWAKEWPPIIDSVVRAAVDTQARIVLMGNLYPFGRPTDPMTNATPENPTETKGQVRAGLWKTLTQAAEQHGILVSELRASDYFGDDAGPVTHLGDRFITPVRNGKTARVIGDPDALHSWSYLPDIGECLAILATTPELSGKYWVGPSSGNATMREIARRINPKASVKQLPPAMLKTIALFSPMVREVLAIHYQHTDTYVLDDSELQRAFHFTPTPLASIFPNP</sequence>
<keyword evidence="3" id="KW-1185">Reference proteome</keyword>
<proteinExistence type="predicted"/>
<reference evidence="2 3" key="1">
    <citation type="submission" date="2012-05" db="EMBL/GenBank/DDBJ databases">
        <authorList>
            <person name="Weinstock G."/>
            <person name="Sodergren E."/>
            <person name="Lobos E.A."/>
            <person name="Fulton L."/>
            <person name="Fulton R."/>
            <person name="Courtney L."/>
            <person name="Fronick C."/>
            <person name="O'Laughlin M."/>
            <person name="Godfrey J."/>
            <person name="Wilson R.M."/>
            <person name="Miner T."/>
            <person name="Farmer C."/>
            <person name="Delehaunty K."/>
            <person name="Cordes M."/>
            <person name="Minx P."/>
            <person name="Tomlinson C."/>
            <person name="Chen J."/>
            <person name="Wollam A."/>
            <person name="Pepin K.H."/>
            <person name="Bhonagiri V."/>
            <person name="Zhang X."/>
            <person name="Suruliraj S."/>
            <person name="Warren W."/>
            <person name="Mitreva M."/>
            <person name="Mardis E.R."/>
            <person name="Wilson R.K."/>
        </authorList>
    </citation>
    <scope>NUCLEOTIDE SEQUENCE [LARGE SCALE GENOMIC DNA]</scope>
    <source>
        <strain evidence="2 3">F0235</strain>
    </source>
</reference>
<dbReference type="EMBL" id="AMEM01000044">
    <property type="protein sequence ID" value="EKX87420.1"/>
    <property type="molecule type" value="Genomic_DNA"/>
</dbReference>
<evidence type="ECO:0000313" key="3">
    <source>
        <dbReference type="Proteomes" id="UP000010445"/>
    </source>
</evidence>
<comment type="caution">
    <text evidence="2">The sequence shown here is derived from an EMBL/GenBank/DDBJ whole genome shotgun (WGS) entry which is preliminary data.</text>
</comment>
<evidence type="ECO:0000313" key="2">
    <source>
        <dbReference type="EMBL" id="EKX87420.1"/>
    </source>
</evidence>
<organism evidence="2 3">
    <name type="scientific">Corynebacterium durum F0235</name>
    <dbReference type="NCBI Taxonomy" id="1035195"/>
    <lineage>
        <taxon>Bacteria</taxon>
        <taxon>Bacillati</taxon>
        <taxon>Actinomycetota</taxon>
        <taxon>Actinomycetes</taxon>
        <taxon>Mycobacteriales</taxon>
        <taxon>Corynebacteriaceae</taxon>
        <taxon>Corynebacterium</taxon>
    </lineage>
</organism>
<dbReference type="PATRIC" id="fig|1035195.3.peg.2460"/>
<dbReference type="RefSeq" id="WP_006062549.1">
    <property type="nucleotide sequence ID" value="NZ_KB290826.1"/>
</dbReference>
<name>L1M8P8_9CORY</name>
<dbReference type="eggNOG" id="COG0451">
    <property type="taxonomic scope" value="Bacteria"/>
</dbReference>